<dbReference type="Gene3D" id="2.120.10.30">
    <property type="entry name" value="TolB, C-terminal domain"/>
    <property type="match status" value="1"/>
</dbReference>
<dbReference type="GO" id="GO:0016787">
    <property type="term" value="F:hydrolase activity"/>
    <property type="evidence" value="ECO:0007669"/>
    <property type="project" value="TreeGrafter"/>
</dbReference>
<reference evidence="6 7" key="1">
    <citation type="journal article" date="2016" name="Genome Biol. Evol.">
        <title>Gene Family Evolution Reflects Adaptation to Soil Environmental Stressors in the Genome of the Collembolan Orchesella cincta.</title>
        <authorList>
            <person name="Faddeeva-Vakhrusheva A."/>
            <person name="Derks M.F."/>
            <person name="Anvar S.Y."/>
            <person name="Agamennone V."/>
            <person name="Suring W."/>
            <person name="Smit S."/>
            <person name="van Straalen N.M."/>
            <person name="Roelofs D."/>
        </authorList>
    </citation>
    <scope>NUCLEOTIDE SEQUENCE [LARGE SCALE GENOMIC DNA]</scope>
    <source>
        <tissue evidence="6">Mixed pool</tissue>
    </source>
</reference>
<dbReference type="EMBL" id="LJIJ01000149">
    <property type="protein sequence ID" value="ODN01478.1"/>
    <property type="molecule type" value="Genomic_DNA"/>
</dbReference>
<gene>
    <name evidence="6" type="ORF">Ocin01_05187</name>
</gene>
<name>A0A1D2N896_ORCCI</name>
<evidence type="ECO:0000256" key="3">
    <source>
        <dbReference type="ARBA" id="ARBA00023180"/>
    </source>
</evidence>
<organism evidence="6 7">
    <name type="scientific">Orchesella cincta</name>
    <name type="common">Springtail</name>
    <name type="synonym">Podura cincta</name>
    <dbReference type="NCBI Taxonomy" id="48709"/>
    <lineage>
        <taxon>Eukaryota</taxon>
        <taxon>Metazoa</taxon>
        <taxon>Ecdysozoa</taxon>
        <taxon>Arthropoda</taxon>
        <taxon>Hexapoda</taxon>
        <taxon>Collembola</taxon>
        <taxon>Entomobryomorpha</taxon>
        <taxon>Entomobryoidea</taxon>
        <taxon>Orchesellidae</taxon>
        <taxon>Orchesellinae</taxon>
        <taxon>Orchesella</taxon>
    </lineage>
</organism>
<dbReference type="Pfam" id="PF20067">
    <property type="entry name" value="SSL_N"/>
    <property type="match status" value="1"/>
</dbReference>
<dbReference type="GO" id="GO:0012505">
    <property type="term" value="C:endomembrane system"/>
    <property type="evidence" value="ECO:0007669"/>
    <property type="project" value="TreeGrafter"/>
</dbReference>
<keyword evidence="4" id="KW-0812">Transmembrane</keyword>
<sequence length="413" mass="46226">MGVIKTLTCIIAVLALSATVLIVIPGIPPDIEPESFHIEPPIKLEGWFATNTILDEAELYFENGIAGIESVAVLADDAVFGGDHNGNVFKITGKQSAKNITQLKFPCSVDSDDRNRKCGWPLGMRLLDANNLLVMDYFGGMVQIDVKTGAYENLIPKRRPINNKIGYVPEDVDKAKDGSLYWTDGSTTGDFFTEMLGQPSGRLIKYDPKKRTNEVLLENLHFSNGICLSDDEEYILIVECGTSSIRRYYLRGEKKGKSDVFVSALPGYPDNIRPNGRGGYYVGLTAPWNDQFSMRIDLLAPRPMLRKLILRSRYLLLSIIKYLKTLVDDNIYLNLVEEYILTNGPVMNFSKLPKTATIVELSNNGDLIGVMHAKSGNIHSISQLTVGKEYAYLNSPFDSKIWRIKLETLRRMQ</sequence>
<dbReference type="SUPFAM" id="SSF63829">
    <property type="entry name" value="Calcium-dependent phosphotriesterase"/>
    <property type="match status" value="1"/>
</dbReference>
<keyword evidence="4" id="KW-0472">Membrane</keyword>
<evidence type="ECO:0000259" key="5">
    <source>
        <dbReference type="Pfam" id="PF03088"/>
    </source>
</evidence>
<keyword evidence="2" id="KW-0597">Phosphoprotein</keyword>
<evidence type="ECO:0000256" key="4">
    <source>
        <dbReference type="SAM" id="Phobius"/>
    </source>
</evidence>
<protein>
    <submittedName>
        <fullName evidence="6">Adipocyte plasma membrane-associated protein</fullName>
    </submittedName>
</protein>
<dbReference type="OMA" id="ESIAIYQ"/>
<comment type="caution">
    <text evidence="6">The sequence shown here is derived from an EMBL/GenBank/DDBJ whole genome shotgun (WGS) entry which is preliminary data.</text>
</comment>
<dbReference type="PANTHER" id="PTHR10426:SF88">
    <property type="entry name" value="ADIPOCYTE PLASMA MEMBRANE-ASSOCIATED PROTEIN HEMOMUCIN-RELATED"/>
    <property type="match status" value="1"/>
</dbReference>
<comment type="similarity">
    <text evidence="1">Belongs to the strictosidine synthase family.</text>
</comment>
<dbReference type="STRING" id="48709.A0A1D2N896"/>
<dbReference type="PANTHER" id="PTHR10426">
    <property type="entry name" value="STRICTOSIDINE SYNTHASE-RELATED"/>
    <property type="match status" value="1"/>
</dbReference>
<keyword evidence="3" id="KW-0325">Glycoprotein</keyword>
<dbReference type="AlphaFoldDB" id="A0A1D2N896"/>
<evidence type="ECO:0000256" key="2">
    <source>
        <dbReference type="ARBA" id="ARBA00022553"/>
    </source>
</evidence>
<dbReference type="InterPro" id="IPR018119">
    <property type="entry name" value="Strictosidine_synth_cons-reg"/>
</dbReference>
<keyword evidence="4" id="KW-1133">Transmembrane helix</keyword>
<dbReference type="Pfam" id="PF03088">
    <property type="entry name" value="Str_synth"/>
    <property type="match status" value="1"/>
</dbReference>
<accession>A0A1D2N896</accession>
<dbReference type="Proteomes" id="UP000094527">
    <property type="component" value="Unassembled WGS sequence"/>
</dbReference>
<keyword evidence="7" id="KW-1185">Reference proteome</keyword>
<evidence type="ECO:0000256" key="1">
    <source>
        <dbReference type="ARBA" id="ARBA00009191"/>
    </source>
</evidence>
<feature type="domain" description="Strictosidine synthase conserved region" evidence="5">
    <location>
        <begin position="173"/>
        <end position="252"/>
    </location>
</feature>
<dbReference type="OrthoDB" id="5307922at2759"/>
<feature type="transmembrane region" description="Helical" evidence="4">
    <location>
        <begin position="7"/>
        <end position="27"/>
    </location>
</feature>
<evidence type="ECO:0000313" key="6">
    <source>
        <dbReference type="EMBL" id="ODN01478.1"/>
    </source>
</evidence>
<dbReference type="InterPro" id="IPR011042">
    <property type="entry name" value="6-blade_b-propeller_TolB-like"/>
</dbReference>
<evidence type="ECO:0000313" key="7">
    <source>
        <dbReference type="Proteomes" id="UP000094527"/>
    </source>
</evidence>
<proteinExistence type="inferred from homology"/>